<sequence length="70" mass="8049">MSPHQEASDLDAAVRFALNWAKDRRSIEGDPSDRSPWPLDIVQSQKPFYPQPEVALYHLDDVQPDEWAKS</sequence>
<evidence type="ECO:0000313" key="2">
    <source>
        <dbReference type="Proteomes" id="UP001055101"/>
    </source>
</evidence>
<dbReference type="EMBL" id="BPRA01000006">
    <property type="protein sequence ID" value="GJE54815.1"/>
    <property type="molecule type" value="Genomic_DNA"/>
</dbReference>
<comment type="caution">
    <text evidence="1">The sequence shown here is derived from an EMBL/GenBank/DDBJ whole genome shotgun (WGS) entry which is preliminary data.</text>
</comment>
<dbReference type="Proteomes" id="UP001055101">
    <property type="component" value="Unassembled WGS sequence"/>
</dbReference>
<reference evidence="1" key="1">
    <citation type="journal article" date="2021" name="Front. Microbiol.">
        <title>Comprehensive Comparative Genomics and Phenotyping of Methylobacterium Species.</title>
        <authorList>
            <person name="Alessa O."/>
            <person name="Ogura Y."/>
            <person name="Fujitani Y."/>
            <person name="Takami H."/>
            <person name="Hayashi T."/>
            <person name="Sahin N."/>
            <person name="Tani A."/>
        </authorList>
    </citation>
    <scope>NUCLEOTIDE SEQUENCE</scope>
    <source>
        <strain evidence="1">DSM 23674</strain>
    </source>
</reference>
<gene>
    <name evidence="1" type="ORF">EKPJFOCH_1300</name>
</gene>
<keyword evidence="2" id="KW-1185">Reference proteome</keyword>
<name>A0ABQ4TM92_9HYPH</name>
<proteinExistence type="predicted"/>
<organism evidence="1 2">
    <name type="scientific">Methylobacterium thuringiense</name>
    <dbReference type="NCBI Taxonomy" id="1003091"/>
    <lineage>
        <taxon>Bacteria</taxon>
        <taxon>Pseudomonadati</taxon>
        <taxon>Pseudomonadota</taxon>
        <taxon>Alphaproteobacteria</taxon>
        <taxon>Hyphomicrobiales</taxon>
        <taxon>Methylobacteriaceae</taxon>
        <taxon>Methylobacterium</taxon>
    </lineage>
</organism>
<dbReference type="RefSeq" id="WP_147817652.1">
    <property type="nucleotide sequence ID" value="NZ_BPRA01000006.1"/>
</dbReference>
<evidence type="ECO:0000313" key="1">
    <source>
        <dbReference type="EMBL" id="GJE54815.1"/>
    </source>
</evidence>
<protein>
    <submittedName>
        <fullName evidence="1">Uncharacterized protein</fullName>
    </submittedName>
</protein>
<accession>A0ABQ4TM92</accession>
<reference evidence="1" key="2">
    <citation type="submission" date="2021-08" db="EMBL/GenBank/DDBJ databases">
        <authorList>
            <person name="Tani A."/>
            <person name="Ola A."/>
            <person name="Ogura Y."/>
            <person name="Katsura K."/>
            <person name="Hayashi T."/>
        </authorList>
    </citation>
    <scope>NUCLEOTIDE SEQUENCE</scope>
    <source>
        <strain evidence="1">DSM 23674</strain>
    </source>
</reference>